<protein>
    <recommendedName>
        <fullName evidence="4">Thioredoxin domain-containing protein</fullName>
    </recommendedName>
</protein>
<keyword evidence="3" id="KW-1133">Transmembrane helix</keyword>
<feature type="compositionally biased region" description="Basic residues" evidence="2">
    <location>
        <begin position="1"/>
        <end position="11"/>
    </location>
</feature>
<feature type="region of interest" description="Disordered" evidence="2">
    <location>
        <begin position="240"/>
        <end position="297"/>
    </location>
</feature>
<feature type="compositionally biased region" description="Basic and acidic residues" evidence="2">
    <location>
        <begin position="14"/>
        <end position="29"/>
    </location>
</feature>
<dbReference type="VEuPathDB" id="CryptoDB:Cvel_21960"/>
<comment type="similarity">
    <text evidence="1">Belongs to the protein disulfide isomerase family.</text>
</comment>
<dbReference type="PROSITE" id="PS00194">
    <property type="entry name" value="THIOREDOXIN_1"/>
    <property type="match status" value="1"/>
</dbReference>
<dbReference type="PhylomeDB" id="A0A0G4GID0"/>
<dbReference type="PANTHER" id="PTHR18929">
    <property type="entry name" value="PROTEIN DISULFIDE ISOMERASE"/>
    <property type="match status" value="1"/>
</dbReference>
<feature type="transmembrane region" description="Helical" evidence="3">
    <location>
        <begin position="75"/>
        <end position="96"/>
    </location>
</feature>
<dbReference type="PANTHER" id="PTHR18929:SF219">
    <property type="entry name" value="THIOREDOXIN"/>
    <property type="match status" value="1"/>
</dbReference>
<evidence type="ECO:0000256" key="3">
    <source>
        <dbReference type="SAM" id="Phobius"/>
    </source>
</evidence>
<dbReference type="SUPFAM" id="SSF52833">
    <property type="entry name" value="Thioredoxin-like"/>
    <property type="match status" value="1"/>
</dbReference>
<evidence type="ECO:0000256" key="1">
    <source>
        <dbReference type="ARBA" id="ARBA00006347"/>
    </source>
</evidence>
<dbReference type="GO" id="GO:0006457">
    <property type="term" value="P:protein folding"/>
    <property type="evidence" value="ECO:0007669"/>
    <property type="project" value="TreeGrafter"/>
</dbReference>
<dbReference type="GO" id="GO:0034976">
    <property type="term" value="P:response to endoplasmic reticulum stress"/>
    <property type="evidence" value="ECO:0007669"/>
    <property type="project" value="TreeGrafter"/>
</dbReference>
<evidence type="ECO:0000259" key="4">
    <source>
        <dbReference type="PROSITE" id="PS51352"/>
    </source>
</evidence>
<feature type="compositionally biased region" description="Low complexity" evidence="2">
    <location>
        <begin position="277"/>
        <end position="289"/>
    </location>
</feature>
<feature type="compositionally biased region" description="Polar residues" evidence="2">
    <location>
        <begin position="241"/>
        <end position="251"/>
    </location>
</feature>
<proteinExistence type="inferred from homology"/>
<dbReference type="Pfam" id="PF00085">
    <property type="entry name" value="Thioredoxin"/>
    <property type="match status" value="1"/>
</dbReference>
<dbReference type="Gene3D" id="3.40.30.10">
    <property type="entry name" value="Glutaredoxin"/>
    <property type="match status" value="2"/>
</dbReference>
<dbReference type="InterPro" id="IPR013766">
    <property type="entry name" value="Thioredoxin_domain"/>
</dbReference>
<keyword evidence="3" id="KW-0812">Transmembrane</keyword>
<feature type="region of interest" description="Disordered" evidence="2">
    <location>
        <begin position="104"/>
        <end position="131"/>
    </location>
</feature>
<feature type="domain" description="Thioredoxin" evidence="4">
    <location>
        <begin position="339"/>
        <end position="498"/>
    </location>
</feature>
<feature type="region of interest" description="Disordered" evidence="2">
    <location>
        <begin position="1"/>
        <end position="49"/>
    </location>
</feature>
<reference evidence="5" key="1">
    <citation type="submission" date="2014-11" db="EMBL/GenBank/DDBJ databases">
        <authorList>
            <person name="Otto D Thomas"/>
            <person name="Naeem Raeece"/>
        </authorList>
    </citation>
    <scope>NUCLEOTIDE SEQUENCE</scope>
</reference>
<dbReference type="PROSITE" id="PS51352">
    <property type="entry name" value="THIOREDOXIN_2"/>
    <property type="match status" value="1"/>
</dbReference>
<name>A0A0G4GID0_9ALVE</name>
<dbReference type="GO" id="GO:0003756">
    <property type="term" value="F:protein disulfide isomerase activity"/>
    <property type="evidence" value="ECO:0007669"/>
    <property type="project" value="TreeGrafter"/>
</dbReference>
<dbReference type="EMBL" id="CDMZ01001227">
    <property type="protein sequence ID" value="CEM29337.1"/>
    <property type="molecule type" value="Genomic_DNA"/>
</dbReference>
<dbReference type="InterPro" id="IPR036249">
    <property type="entry name" value="Thioredoxin-like_sf"/>
</dbReference>
<dbReference type="AlphaFoldDB" id="A0A0G4GID0"/>
<accession>A0A0G4GID0</accession>
<organism evidence="5">
    <name type="scientific">Chromera velia CCMP2878</name>
    <dbReference type="NCBI Taxonomy" id="1169474"/>
    <lineage>
        <taxon>Eukaryota</taxon>
        <taxon>Sar</taxon>
        <taxon>Alveolata</taxon>
        <taxon>Colpodellida</taxon>
        <taxon>Chromeraceae</taxon>
        <taxon>Chromera</taxon>
    </lineage>
</organism>
<feature type="compositionally biased region" description="Polar residues" evidence="2">
    <location>
        <begin position="31"/>
        <end position="43"/>
    </location>
</feature>
<evidence type="ECO:0000256" key="2">
    <source>
        <dbReference type="SAM" id="MobiDB-lite"/>
    </source>
</evidence>
<sequence>MTTPSTRRHLSPVKPDHFDCESPAVRDDESSPGSHTQAQSSRFGASAPKGSLAFADKVRNTSEEMFGVPLSIKKVQQIAAVVFISLLLVGSLFFFFSGHSRRRERHHSSGGGESHGHHHNSHHGSGRDTKVHPPEVKFFEWKKDTEAVIKAHWAKRMMLLFHEDNHSSETHEAIEALRKTADTFADKPILHIHVTKDNMGPFHFFLGDEPDRHLPYVVIVEPDHGFRKYLLTRDFKEPGDVQTSHAYQQSHGGELPHDPHHPNHGGHVGAEGDPHSSTDSGSASAPSESGEAEAEDLSIKAPEGDHHHVWLENPAEESLITESSLRDFESSYWGGTLSPWLRSEAPLAFEEDEGGLEGSSHGGGKVIALVGSEFEEKVMKSEDDVVVFFYAPWCGHCQKFSKKFADLAERLHNVHTVKFYKMDATKNDVDHPEVSIQRVPYVRLFPSGGKHQPVEINHGRQDIVAHGVDVLQKHCGVPFDLEKADADAQAVGSSAIEL</sequence>
<dbReference type="InterPro" id="IPR017937">
    <property type="entry name" value="Thioredoxin_CS"/>
</dbReference>
<keyword evidence="3" id="KW-0472">Membrane</keyword>
<gene>
    <name evidence="5" type="ORF">Cvel_21960</name>
</gene>
<dbReference type="GO" id="GO:0005783">
    <property type="term" value="C:endoplasmic reticulum"/>
    <property type="evidence" value="ECO:0007669"/>
    <property type="project" value="TreeGrafter"/>
</dbReference>
<evidence type="ECO:0000313" key="5">
    <source>
        <dbReference type="EMBL" id="CEM29337.1"/>
    </source>
</evidence>